<name>A0A0D0DM09_9AGAM</name>
<evidence type="ECO:0000313" key="1">
    <source>
        <dbReference type="EMBL" id="KIK92513.1"/>
    </source>
</evidence>
<reference evidence="1 2" key="1">
    <citation type="submission" date="2014-04" db="EMBL/GenBank/DDBJ databases">
        <authorList>
            <consortium name="DOE Joint Genome Institute"/>
            <person name="Kuo A."/>
            <person name="Kohler A."/>
            <person name="Jargeat P."/>
            <person name="Nagy L.G."/>
            <person name="Floudas D."/>
            <person name="Copeland A."/>
            <person name="Barry K.W."/>
            <person name="Cichocki N."/>
            <person name="Veneault-Fourrey C."/>
            <person name="LaButti K."/>
            <person name="Lindquist E.A."/>
            <person name="Lipzen A."/>
            <person name="Lundell T."/>
            <person name="Morin E."/>
            <person name="Murat C."/>
            <person name="Sun H."/>
            <person name="Tunlid A."/>
            <person name="Henrissat B."/>
            <person name="Grigoriev I.V."/>
            <person name="Hibbett D.S."/>
            <person name="Martin F."/>
            <person name="Nordberg H.P."/>
            <person name="Cantor M.N."/>
            <person name="Hua S.X."/>
        </authorList>
    </citation>
    <scope>NUCLEOTIDE SEQUENCE [LARGE SCALE GENOMIC DNA]</scope>
    <source>
        <strain evidence="1 2">Ve08.2h10</strain>
    </source>
</reference>
<dbReference type="AlphaFoldDB" id="A0A0D0DM09"/>
<sequence length="54" mass="5872">MVVDRSTTASEPVPSLVKHFRLWDSKSPTRHCRTGINECIYPGSNSKGPGSNGL</sequence>
<keyword evidence="2" id="KW-1185">Reference proteome</keyword>
<accession>A0A0D0DM09</accession>
<organism evidence="1 2">
    <name type="scientific">Paxillus rubicundulus Ve08.2h10</name>
    <dbReference type="NCBI Taxonomy" id="930991"/>
    <lineage>
        <taxon>Eukaryota</taxon>
        <taxon>Fungi</taxon>
        <taxon>Dikarya</taxon>
        <taxon>Basidiomycota</taxon>
        <taxon>Agaricomycotina</taxon>
        <taxon>Agaricomycetes</taxon>
        <taxon>Agaricomycetidae</taxon>
        <taxon>Boletales</taxon>
        <taxon>Paxilineae</taxon>
        <taxon>Paxillaceae</taxon>
        <taxon>Paxillus</taxon>
    </lineage>
</organism>
<protein>
    <submittedName>
        <fullName evidence="1">Uncharacterized protein</fullName>
    </submittedName>
</protein>
<dbReference type="Proteomes" id="UP000054538">
    <property type="component" value="Unassembled WGS sequence"/>
</dbReference>
<dbReference type="HOGENOM" id="CLU_3051010_0_0_1"/>
<gene>
    <name evidence="1" type="ORF">PAXRUDRAFT_829883</name>
</gene>
<dbReference type="EMBL" id="KN825271">
    <property type="protein sequence ID" value="KIK92513.1"/>
    <property type="molecule type" value="Genomic_DNA"/>
</dbReference>
<evidence type="ECO:0000313" key="2">
    <source>
        <dbReference type="Proteomes" id="UP000054538"/>
    </source>
</evidence>
<proteinExistence type="predicted"/>
<reference evidence="2" key="2">
    <citation type="submission" date="2015-01" db="EMBL/GenBank/DDBJ databases">
        <title>Evolutionary Origins and Diversification of the Mycorrhizal Mutualists.</title>
        <authorList>
            <consortium name="DOE Joint Genome Institute"/>
            <consortium name="Mycorrhizal Genomics Consortium"/>
            <person name="Kohler A."/>
            <person name="Kuo A."/>
            <person name="Nagy L.G."/>
            <person name="Floudas D."/>
            <person name="Copeland A."/>
            <person name="Barry K.W."/>
            <person name="Cichocki N."/>
            <person name="Veneault-Fourrey C."/>
            <person name="LaButti K."/>
            <person name="Lindquist E.A."/>
            <person name="Lipzen A."/>
            <person name="Lundell T."/>
            <person name="Morin E."/>
            <person name="Murat C."/>
            <person name="Riley R."/>
            <person name="Ohm R."/>
            <person name="Sun H."/>
            <person name="Tunlid A."/>
            <person name="Henrissat B."/>
            <person name="Grigoriev I.V."/>
            <person name="Hibbett D.S."/>
            <person name="Martin F."/>
        </authorList>
    </citation>
    <scope>NUCLEOTIDE SEQUENCE [LARGE SCALE GENOMIC DNA]</scope>
    <source>
        <strain evidence="2">Ve08.2h10</strain>
    </source>
</reference>
<dbReference type="InParanoid" id="A0A0D0DM09"/>